<feature type="coiled-coil region" evidence="1">
    <location>
        <begin position="53"/>
        <end position="118"/>
    </location>
</feature>
<reference evidence="3 4" key="1">
    <citation type="submission" date="2016-05" db="EMBL/GenBank/DDBJ databases">
        <title>Comparative analysis of secretome profiles of manganese(II)-oxidizing ascomycete fungi.</title>
        <authorList>
            <consortium name="DOE Joint Genome Institute"/>
            <person name="Zeiner C.A."/>
            <person name="Purvine S.O."/>
            <person name="Zink E.M."/>
            <person name="Wu S."/>
            <person name="Pasa-Tolic L."/>
            <person name="Chaput D.L."/>
            <person name="Haridas S."/>
            <person name="Grigoriev I.V."/>
            <person name="Santelli C.M."/>
            <person name="Hansel C.M."/>
        </authorList>
    </citation>
    <scope>NUCLEOTIDE SEQUENCE [LARGE SCALE GENOMIC DNA]</scope>
    <source>
        <strain evidence="3 4">SRC1lrK2f</strain>
    </source>
</reference>
<evidence type="ECO:0000256" key="2">
    <source>
        <dbReference type="SAM" id="MobiDB-lite"/>
    </source>
</evidence>
<name>A0A177DV89_ALTAL</name>
<evidence type="ECO:0000313" key="4">
    <source>
        <dbReference type="Proteomes" id="UP000077248"/>
    </source>
</evidence>
<proteinExistence type="predicted"/>
<keyword evidence="4" id="KW-1185">Reference proteome</keyword>
<feature type="region of interest" description="Disordered" evidence="2">
    <location>
        <begin position="1"/>
        <end position="43"/>
    </location>
</feature>
<dbReference type="GeneID" id="29113102"/>
<sequence>MAYAHSDDDDTYAGMHPSRQQRYQMLSSSTVASEDNASDSDEERDLFRLRFKLSVADRKNSDLEVEVQRLQSEIDTVKALNQNLEQEKATHTTTTSEAEALRAQMEVLEAALEHKDVELADITGAAQGISHSCARPQNSYDRLIVKLAAVRGDVHVAEQELDEATSQSSDNTASQGRIADLQRKLAVEEDKVARLTKANKLLTEQRSASEADAEFFRARLSNLEAEVQESRVSNSRTQRDPKRLFAGPGGCEHPDSQTCDIPRPP</sequence>
<dbReference type="Proteomes" id="UP000077248">
    <property type="component" value="Unassembled WGS sequence"/>
</dbReference>
<evidence type="ECO:0000256" key="1">
    <source>
        <dbReference type="SAM" id="Coils"/>
    </source>
</evidence>
<feature type="compositionally biased region" description="Polar residues" evidence="2">
    <location>
        <begin position="18"/>
        <end position="35"/>
    </location>
</feature>
<accession>A0A177DV89</accession>
<evidence type="ECO:0000313" key="3">
    <source>
        <dbReference type="EMBL" id="OAG23091.1"/>
    </source>
</evidence>
<feature type="region of interest" description="Disordered" evidence="2">
    <location>
        <begin position="226"/>
        <end position="265"/>
    </location>
</feature>
<organism evidence="3 4">
    <name type="scientific">Alternaria alternata</name>
    <name type="common">Alternaria rot fungus</name>
    <name type="synonym">Torula alternata</name>
    <dbReference type="NCBI Taxonomy" id="5599"/>
    <lineage>
        <taxon>Eukaryota</taxon>
        <taxon>Fungi</taxon>
        <taxon>Dikarya</taxon>
        <taxon>Ascomycota</taxon>
        <taxon>Pezizomycotina</taxon>
        <taxon>Dothideomycetes</taxon>
        <taxon>Pleosporomycetidae</taxon>
        <taxon>Pleosporales</taxon>
        <taxon>Pleosporineae</taxon>
        <taxon>Pleosporaceae</taxon>
        <taxon>Alternaria</taxon>
        <taxon>Alternaria sect. Alternaria</taxon>
        <taxon>Alternaria alternata complex</taxon>
    </lineage>
</organism>
<gene>
    <name evidence="3" type="ORF">CC77DRAFT_1048054</name>
</gene>
<keyword evidence="1" id="KW-0175">Coiled coil</keyword>
<dbReference type="AlphaFoldDB" id="A0A177DV89"/>
<dbReference type="VEuPathDB" id="FungiDB:CC77DRAFT_1048054"/>
<dbReference type="EMBL" id="KV441473">
    <property type="protein sequence ID" value="OAG23091.1"/>
    <property type="molecule type" value="Genomic_DNA"/>
</dbReference>
<dbReference type="KEGG" id="aalt:CC77DRAFT_1048054"/>
<protein>
    <submittedName>
        <fullName evidence="3">Uncharacterized protein</fullName>
    </submittedName>
</protein>
<dbReference type="RefSeq" id="XP_018388512.1">
    <property type="nucleotide sequence ID" value="XM_018527508.1"/>
</dbReference>